<dbReference type="Proteomes" id="UP001596004">
    <property type="component" value="Unassembled WGS sequence"/>
</dbReference>
<protein>
    <submittedName>
        <fullName evidence="3">DUF3592 domain-containing protein</fullName>
    </submittedName>
</protein>
<organism evidence="3 4">
    <name type="scientific">Sphaerisporangium dianthi</name>
    <dbReference type="NCBI Taxonomy" id="1436120"/>
    <lineage>
        <taxon>Bacteria</taxon>
        <taxon>Bacillati</taxon>
        <taxon>Actinomycetota</taxon>
        <taxon>Actinomycetes</taxon>
        <taxon>Streptosporangiales</taxon>
        <taxon>Streptosporangiaceae</taxon>
        <taxon>Sphaerisporangium</taxon>
    </lineage>
</organism>
<evidence type="ECO:0000256" key="1">
    <source>
        <dbReference type="SAM" id="Phobius"/>
    </source>
</evidence>
<gene>
    <name evidence="3" type="ORF">ACFO60_28925</name>
</gene>
<feature type="transmembrane region" description="Helical" evidence="1">
    <location>
        <begin position="107"/>
        <end position="135"/>
    </location>
</feature>
<proteinExistence type="predicted"/>
<feature type="transmembrane region" description="Helical" evidence="1">
    <location>
        <begin position="6"/>
        <end position="28"/>
    </location>
</feature>
<keyword evidence="1" id="KW-0472">Membrane</keyword>
<name>A0ABV9CPM7_9ACTN</name>
<sequence length="137" mass="14263">MSDTAWIVLGLGLAALVFGGVGTGLLVSEREFRRIAHRVPGQVVRLRPSRGEDGTTYYPTLRFMTVNGQAVEAETRFASNPPVAPVGGGVMVLYDPAGPTRVRVDSFWGGGTVIGVVFAGVGAILLAVTIGMVAFSG</sequence>
<feature type="domain" description="DUF3592" evidence="2">
    <location>
        <begin position="39"/>
        <end position="108"/>
    </location>
</feature>
<keyword evidence="1" id="KW-0812">Transmembrane</keyword>
<reference evidence="4" key="1">
    <citation type="journal article" date="2019" name="Int. J. Syst. Evol. Microbiol.">
        <title>The Global Catalogue of Microorganisms (GCM) 10K type strain sequencing project: providing services to taxonomists for standard genome sequencing and annotation.</title>
        <authorList>
            <consortium name="The Broad Institute Genomics Platform"/>
            <consortium name="The Broad Institute Genome Sequencing Center for Infectious Disease"/>
            <person name="Wu L."/>
            <person name="Ma J."/>
        </authorList>
    </citation>
    <scope>NUCLEOTIDE SEQUENCE [LARGE SCALE GENOMIC DNA]</scope>
    <source>
        <strain evidence="4">CGMCC 4.7132</strain>
    </source>
</reference>
<dbReference type="Pfam" id="PF12158">
    <property type="entry name" value="DUF3592"/>
    <property type="match status" value="1"/>
</dbReference>
<evidence type="ECO:0000259" key="2">
    <source>
        <dbReference type="Pfam" id="PF12158"/>
    </source>
</evidence>
<keyword evidence="4" id="KW-1185">Reference proteome</keyword>
<dbReference type="RefSeq" id="WP_380846156.1">
    <property type="nucleotide sequence ID" value="NZ_JBHSFP010000025.1"/>
</dbReference>
<accession>A0ABV9CPM7</accession>
<dbReference type="InterPro" id="IPR021994">
    <property type="entry name" value="DUF3592"/>
</dbReference>
<keyword evidence="1" id="KW-1133">Transmembrane helix</keyword>
<dbReference type="EMBL" id="JBHSFP010000025">
    <property type="protein sequence ID" value="MFC4534802.1"/>
    <property type="molecule type" value="Genomic_DNA"/>
</dbReference>
<evidence type="ECO:0000313" key="3">
    <source>
        <dbReference type="EMBL" id="MFC4534802.1"/>
    </source>
</evidence>
<evidence type="ECO:0000313" key="4">
    <source>
        <dbReference type="Proteomes" id="UP001596004"/>
    </source>
</evidence>
<comment type="caution">
    <text evidence="3">The sequence shown here is derived from an EMBL/GenBank/DDBJ whole genome shotgun (WGS) entry which is preliminary data.</text>
</comment>